<name>A0A4R2KNS4_9GAMM</name>
<comment type="caution">
    <text evidence="1">The sequence shown here is derived from an EMBL/GenBank/DDBJ whole genome shotgun (WGS) entry which is preliminary data.</text>
</comment>
<dbReference type="EMBL" id="SLWX01000006">
    <property type="protein sequence ID" value="TCO75821.1"/>
    <property type="molecule type" value="Genomic_DNA"/>
</dbReference>
<keyword evidence="2" id="KW-1185">Reference proteome</keyword>
<sequence length="446" mass="50608">MRTAVVRRTYDSTIQRATIWKGLCEEFWRRKGESRAFGRGRYLQAIYKTLRDHSAHIRFDDGAAFTLNYEAVTDSDLRDALARDLRPGELWNTSDAKLQVYHAFLQLVLDGGFVAGDNATRYEDAAQLLWGKLGYSAGAWQAKGAELISADIPPIWAGSIDVYELGIDVGEDYECMFRMINGEAFDGEDAKLQAFSRFTKFKTAYAPNAIICFGDILSGGMRPVSILLYPLKGILADQKISEEFLSLFKAWQWRDKEVVQMGLTIPFVRFFATAEPLVFGGMAAPEFKNLNNEFASQPVPDNQFDRDSYLRGERCKILESDISGARLLVNLFHIDQAVETSMHLELFGVNNDARVSASMQFCGHPLPLVNHVYYGLRAAVSNARISSSRFEDERPGRVFNPPRVTFFDIDTNRWEVYDFFMAQATRFGLQLPSVDPRTVDWLEDYD</sequence>
<dbReference type="AlphaFoldDB" id="A0A4R2KNS4"/>
<proteinExistence type="predicted"/>
<gene>
    <name evidence="1" type="ORF">EV688_10610</name>
</gene>
<evidence type="ECO:0000313" key="2">
    <source>
        <dbReference type="Proteomes" id="UP000294980"/>
    </source>
</evidence>
<evidence type="ECO:0000313" key="1">
    <source>
        <dbReference type="EMBL" id="TCO75821.1"/>
    </source>
</evidence>
<accession>A0A4R2KNS4</accession>
<dbReference type="RefSeq" id="WP_117316103.1">
    <property type="nucleotide sequence ID" value="NZ_QQSW01000005.1"/>
</dbReference>
<protein>
    <submittedName>
        <fullName evidence="1">Uncharacterized protein</fullName>
    </submittedName>
</protein>
<organism evidence="1 2">
    <name type="scientific">Chromatocurvus halotolerans</name>
    <dbReference type="NCBI Taxonomy" id="1132028"/>
    <lineage>
        <taxon>Bacteria</taxon>
        <taxon>Pseudomonadati</taxon>
        <taxon>Pseudomonadota</taxon>
        <taxon>Gammaproteobacteria</taxon>
        <taxon>Cellvibrionales</taxon>
        <taxon>Halieaceae</taxon>
        <taxon>Chromatocurvus</taxon>
    </lineage>
</organism>
<reference evidence="1 2" key="1">
    <citation type="submission" date="2019-03" db="EMBL/GenBank/DDBJ databases">
        <title>Genomic Encyclopedia of Type Strains, Phase IV (KMG-IV): sequencing the most valuable type-strain genomes for metagenomic binning, comparative biology and taxonomic classification.</title>
        <authorList>
            <person name="Goeker M."/>
        </authorList>
    </citation>
    <scope>NUCLEOTIDE SEQUENCE [LARGE SCALE GENOMIC DNA]</scope>
    <source>
        <strain evidence="1 2">DSM 23344</strain>
    </source>
</reference>
<dbReference type="Proteomes" id="UP000294980">
    <property type="component" value="Unassembled WGS sequence"/>
</dbReference>